<sequence length="290" mass="29886">MNPDRKNKEASPASSQSVASSLQASSTPSPWHERNLDINLDSAINARQWGQNHNKSKDNQDLPSTDIMAQAMTSGAGNNGGNDGNGGNGGGKKGDGDKKPKPRTFSGRDKQIERARELLLTLPDYSSATPAVQQQMVAALRVIFSTMPQYQNPLSSRTLPGAPRDRRSCEQVTIAVSKGDYTGGPGGVAIVASVGAAVGGGGGGSAVVGLGNGQMPAGADTGAGAGGGTRTASRRTSLPTGRHPAVVPDLDDGDDEDDEGDEDSDSDEDEDEDMVDDEDSSEDSDSGDDE</sequence>
<feature type="compositionally biased region" description="Gly residues" evidence="1">
    <location>
        <begin position="77"/>
        <end position="91"/>
    </location>
</feature>
<feature type="compositionally biased region" description="Acidic residues" evidence="1">
    <location>
        <begin position="249"/>
        <end position="290"/>
    </location>
</feature>
<organism evidence="2 3">
    <name type="scientific">Cadophora malorum</name>
    <dbReference type="NCBI Taxonomy" id="108018"/>
    <lineage>
        <taxon>Eukaryota</taxon>
        <taxon>Fungi</taxon>
        <taxon>Dikarya</taxon>
        <taxon>Ascomycota</taxon>
        <taxon>Pezizomycotina</taxon>
        <taxon>Leotiomycetes</taxon>
        <taxon>Helotiales</taxon>
        <taxon>Ploettnerulaceae</taxon>
        <taxon>Cadophora</taxon>
    </lineage>
</organism>
<feature type="compositionally biased region" description="Low complexity" evidence="1">
    <location>
        <begin position="10"/>
        <end position="30"/>
    </location>
</feature>
<keyword evidence="3" id="KW-1185">Reference proteome</keyword>
<dbReference type="OrthoDB" id="10652984at2759"/>
<reference evidence="2" key="1">
    <citation type="submission" date="2021-02" db="EMBL/GenBank/DDBJ databases">
        <title>Genome sequence Cadophora malorum strain M34.</title>
        <authorList>
            <person name="Stefanovic E."/>
            <person name="Vu D."/>
            <person name="Scully C."/>
            <person name="Dijksterhuis J."/>
            <person name="Roader J."/>
            <person name="Houbraken J."/>
        </authorList>
    </citation>
    <scope>NUCLEOTIDE SEQUENCE</scope>
    <source>
        <strain evidence="2">M34</strain>
    </source>
</reference>
<feature type="region of interest" description="Disordered" evidence="1">
    <location>
        <begin position="1"/>
        <end position="111"/>
    </location>
</feature>
<gene>
    <name evidence="2" type="ORF">IFR04_016338</name>
</gene>
<protein>
    <submittedName>
        <fullName evidence="2">Uncharacterized protein</fullName>
    </submittedName>
</protein>
<feature type="region of interest" description="Disordered" evidence="1">
    <location>
        <begin position="219"/>
        <end position="290"/>
    </location>
</feature>
<evidence type="ECO:0000313" key="2">
    <source>
        <dbReference type="EMBL" id="KAG4410526.1"/>
    </source>
</evidence>
<evidence type="ECO:0000313" key="3">
    <source>
        <dbReference type="Proteomes" id="UP000664132"/>
    </source>
</evidence>
<evidence type="ECO:0000256" key="1">
    <source>
        <dbReference type="SAM" id="MobiDB-lite"/>
    </source>
</evidence>
<dbReference type="AlphaFoldDB" id="A0A8H7T1H5"/>
<comment type="caution">
    <text evidence="2">The sequence shown here is derived from an EMBL/GenBank/DDBJ whole genome shotgun (WGS) entry which is preliminary data.</text>
</comment>
<name>A0A8H7T1H5_9HELO</name>
<dbReference type="EMBL" id="JAFJYH010000686">
    <property type="protein sequence ID" value="KAG4410526.1"/>
    <property type="molecule type" value="Genomic_DNA"/>
</dbReference>
<proteinExistence type="predicted"/>
<dbReference type="Proteomes" id="UP000664132">
    <property type="component" value="Unassembled WGS sequence"/>
</dbReference>
<accession>A0A8H7T1H5</accession>